<feature type="region of interest" description="Disordered" evidence="1">
    <location>
        <begin position="491"/>
        <end position="539"/>
    </location>
</feature>
<name>A0ABR1SAP2_9PEZI</name>
<dbReference type="Gene3D" id="3.40.395.10">
    <property type="entry name" value="Adenoviral Proteinase, Chain A"/>
    <property type="match status" value="1"/>
</dbReference>
<evidence type="ECO:0000313" key="2">
    <source>
        <dbReference type="EMBL" id="KAK8028289.1"/>
    </source>
</evidence>
<feature type="compositionally biased region" description="Low complexity" evidence="1">
    <location>
        <begin position="310"/>
        <end position="326"/>
    </location>
</feature>
<protein>
    <recommendedName>
        <fullName evidence="4">Ubiquitin-like protease family profile domain-containing protein</fullName>
    </recommendedName>
</protein>
<keyword evidence="3" id="KW-1185">Reference proteome</keyword>
<proteinExistence type="predicted"/>
<feature type="region of interest" description="Disordered" evidence="1">
    <location>
        <begin position="1"/>
        <end position="34"/>
    </location>
</feature>
<comment type="caution">
    <text evidence="2">The sequence shown here is derived from an EMBL/GenBank/DDBJ whole genome shotgun (WGS) entry which is preliminary data.</text>
</comment>
<feature type="compositionally biased region" description="Basic residues" evidence="1">
    <location>
        <begin position="521"/>
        <end position="539"/>
    </location>
</feature>
<reference evidence="2 3" key="1">
    <citation type="submission" date="2023-01" db="EMBL/GenBank/DDBJ databases">
        <title>Analysis of 21 Apiospora genomes using comparative genomics revels a genus with tremendous synthesis potential of carbohydrate active enzymes and secondary metabolites.</title>
        <authorList>
            <person name="Sorensen T."/>
        </authorList>
    </citation>
    <scope>NUCLEOTIDE SEQUENCE [LARGE SCALE GENOMIC DNA]</scope>
    <source>
        <strain evidence="2 3">CBS 20057</strain>
    </source>
</reference>
<sequence>MTSPTPPSTPLSTPPKVSKQTLRQRNEQKDDPNYYDVGGVPAQVISSGMRLAYTSKEYLETVDFGSMDGLRESVNALELLQMRRKAWLSSNCVDIPLVATYKSQPRAVRHRINLLLNSDTNKLFDDPVVPGREYTDTSPFDIKDEQRADAMFTKRLNEVYRSQPKLWRRIRAREFTIWPMHTTSHFVTIIMRMRRSDPYADLSTTYDEVAQFAVLEPAYNLQSIKRIHRRLRAILAKDGIKMPADAYRTPWYPRQFDDYSCGLRSYNMAKEFMERLTLIYTLLPVVFHATNMPVTLSNSTRQDLEAPLQSLGGAPPSESASSAGSAMDTDPDPDPSLGTEDPHRRINEPRFQRMLWDSPFNGYVNENAVREQMIGSVVCVALNRYDYQARAAIVAIDSVTDRDLMHDAELRREMAIKDAKKEGGKSTPPPPPPPVTAKVYAAGELRPQRTGKVQRFKAGQKSYNPVQNPGMSLDSALEGFANMTVSGSGTAAPKKGNFAGPQEAQQADGGKQRLTSGQWQRRNRSLWKQGRLRKAKRHDRYGPAFLNVPAFRKVLWEHANK</sequence>
<dbReference type="EMBL" id="JAQQWI010000007">
    <property type="protein sequence ID" value="KAK8028289.1"/>
    <property type="molecule type" value="Genomic_DNA"/>
</dbReference>
<organism evidence="2 3">
    <name type="scientific">Apiospora marii</name>
    <dbReference type="NCBI Taxonomy" id="335849"/>
    <lineage>
        <taxon>Eukaryota</taxon>
        <taxon>Fungi</taxon>
        <taxon>Dikarya</taxon>
        <taxon>Ascomycota</taxon>
        <taxon>Pezizomycotina</taxon>
        <taxon>Sordariomycetes</taxon>
        <taxon>Xylariomycetidae</taxon>
        <taxon>Amphisphaeriales</taxon>
        <taxon>Apiosporaceae</taxon>
        <taxon>Apiospora</taxon>
    </lineage>
</organism>
<accession>A0ABR1SAP2</accession>
<feature type="region of interest" description="Disordered" evidence="1">
    <location>
        <begin position="307"/>
        <end position="345"/>
    </location>
</feature>
<dbReference type="Proteomes" id="UP001396898">
    <property type="component" value="Unassembled WGS sequence"/>
</dbReference>
<evidence type="ECO:0000256" key="1">
    <source>
        <dbReference type="SAM" id="MobiDB-lite"/>
    </source>
</evidence>
<evidence type="ECO:0008006" key="4">
    <source>
        <dbReference type="Google" id="ProtNLM"/>
    </source>
</evidence>
<gene>
    <name evidence="2" type="ORF">PG991_005345</name>
</gene>
<evidence type="ECO:0000313" key="3">
    <source>
        <dbReference type="Proteomes" id="UP001396898"/>
    </source>
</evidence>
<feature type="compositionally biased region" description="Pro residues" evidence="1">
    <location>
        <begin position="1"/>
        <end position="13"/>
    </location>
</feature>